<dbReference type="Proteomes" id="UP000255382">
    <property type="component" value="Unassembled WGS sequence"/>
</dbReference>
<dbReference type="InterPro" id="IPR036969">
    <property type="entry name" value="Citrate_synthase_sf"/>
</dbReference>
<organism evidence="2 3">
    <name type="scientific">Klebsiella pneumoniae subsp. ozaenae</name>
    <dbReference type="NCBI Taxonomy" id="574"/>
    <lineage>
        <taxon>Bacteria</taxon>
        <taxon>Pseudomonadati</taxon>
        <taxon>Pseudomonadota</taxon>
        <taxon>Gammaproteobacteria</taxon>
        <taxon>Enterobacterales</taxon>
        <taxon>Enterobacteriaceae</taxon>
        <taxon>Klebsiella/Raoultella group</taxon>
        <taxon>Klebsiella</taxon>
        <taxon>Klebsiella pneumoniae complex</taxon>
    </lineage>
</organism>
<dbReference type="PANTHER" id="PTHR42871">
    <property type="entry name" value="CITRATE SYNTHASE"/>
    <property type="match status" value="1"/>
</dbReference>
<sequence length="164" mass="18912">MKSVYILLYGEKPTQAEYEEFKTTVTRHTMIHEQITRLFHAFRRDSHPMAVMCGITGALAAFYHDSLDVNNPRHREIAAYRLLSKMPTMAAMCYKYSIGQPFVYPRNDLSYAGNFLRMMFATPCEEYEVNPGAGARDGSYSDPARRSRAERVDLHGTYRGLLRR</sequence>
<comment type="pathway">
    <text evidence="1">Carbohydrate metabolism; tricarboxylic acid cycle; isocitrate from oxaloacetate: step 1/2.</text>
</comment>
<name>A0A378BT05_KLEPO</name>
<dbReference type="EMBL" id="UGLZ01000005">
    <property type="protein sequence ID" value="STV52689.1"/>
    <property type="molecule type" value="Genomic_DNA"/>
</dbReference>
<dbReference type="Gene3D" id="1.10.580.10">
    <property type="entry name" value="Citrate Synthase, domain 1"/>
    <property type="match status" value="1"/>
</dbReference>
<evidence type="ECO:0000313" key="2">
    <source>
        <dbReference type="EMBL" id="STV52689.1"/>
    </source>
</evidence>
<dbReference type="SUPFAM" id="SSF48256">
    <property type="entry name" value="Citrate synthase"/>
    <property type="match status" value="1"/>
</dbReference>
<dbReference type="AlphaFoldDB" id="A0A378BT05"/>
<reference evidence="2 3" key="1">
    <citation type="submission" date="2018-06" db="EMBL/GenBank/DDBJ databases">
        <authorList>
            <consortium name="Pathogen Informatics"/>
            <person name="Doyle S."/>
        </authorList>
    </citation>
    <scope>NUCLEOTIDE SEQUENCE [LARGE SCALE GENOMIC DNA]</scope>
    <source>
        <strain evidence="2 3">NCTC5050</strain>
    </source>
</reference>
<proteinExistence type="predicted"/>
<protein>
    <submittedName>
        <fullName evidence="2">Citrate synthase (Si)</fullName>
        <ecNumber evidence="2">2.3.3.1</ecNumber>
    </submittedName>
</protein>
<dbReference type="PANTHER" id="PTHR42871:SF1">
    <property type="entry name" value="CITRATE SYNTHASE"/>
    <property type="match status" value="1"/>
</dbReference>
<dbReference type="GO" id="GO:0036440">
    <property type="term" value="F:citrate synthase activity"/>
    <property type="evidence" value="ECO:0007669"/>
    <property type="project" value="UniProtKB-EC"/>
</dbReference>
<gene>
    <name evidence="2" type="primary">gltA_2</name>
    <name evidence="2" type="ORF">NCTC5050_05701</name>
</gene>
<accession>A0A378BT05</accession>
<evidence type="ECO:0000256" key="1">
    <source>
        <dbReference type="ARBA" id="ARBA00004751"/>
    </source>
</evidence>
<keyword evidence="2" id="KW-0012">Acyltransferase</keyword>
<dbReference type="EC" id="2.3.3.1" evidence="2"/>
<keyword evidence="3" id="KW-1185">Reference proteome</keyword>
<keyword evidence="2" id="KW-0808">Transferase</keyword>
<evidence type="ECO:0000313" key="3">
    <source>
        <dbReference type="Proteomes" id="UP000255382"/>
    </source>
</evidence>
<dbReference type="InterPro" id="IPR016142">
    <property type="entry name" value="Citrate_synth-like_lrg_a-sub"/>
</dbReference>
<dbReference type="Pfam" id="PF00285">
    <property type="entry name" value="Citrate_synt"/>
    <property type="match status" value="1"/>
</dbReference>
<dbReference type="InterPro" id="IPR002020">
    <property type="entry name" value="Citrate_synthase"/>
</dbReference>